<feature type="repeat" description="TPR" evidence="3">
    <location>
        <begin position="156"/>
        <end position="189"/>
    </location>
</feature>
<dbReference type="PROSITE" id="PS50293">
    <property type="entry name" value="TPR_REGION"/>
    <property type="match status" value="1"/>
</dbReference>
<evidence type="ECO:0000313" key="4">
    <source>
        <dbReference type="EMBL" id="PDW03604.1"/>
    </source>
</evidence>
<proteinExistence type="predicted"/>
<keyword evidence="1" id="KW-0677">Repeat</keyword>
<feature type="repeat" description="TPR" evidence="3">
    <location>
        <begin position="276"/>
        <end position="309"/>
    </location>
</feature>
<evidence type="ECO:0000256" key="1">
    <source>
        <dbReference type="ARBA" id="ARBA00022737"/>
    </source>
</evidence>
<evidence type="ECO:0000256" key="2">
    <source>
        <dbReference type="ARBA" id="ARBA00022803"/>
    </source>
</evidence>
<dbReference type="OrthoDB" id="9769030at2"/>
<protein>
    <recommendedName>
        <fullName evidence="6">Tetratricopeptide repeat protein</fullName>
    </recommendedName>
</protein>
<name>A0A2A6RKG6_9CHLR</name>
<sequence length="316" mass="36656">MNVRISIILTISLALVFFITEGYIELRRNVAWVVLINTWISSEAKLSPDVSDFNHLDDWNFQRLAGMSAYLTGNCNEAAQAFDTALQMKPHETMMLFFAGHAYYQCGYSSIAVNRWQRAGAAPELLARCQTAFSRDEMDHARNWCQLAVATNPKLSEAHFQLGRVYQIQRDYYNALASFERAAALDQYYKMVFFQIGLTQRALGDLQSAKFYLRREIEINPTYSGSWYVIGLTYFDQQQYPEAIEYFLTSIHMDDRRYAMAETYVLNAIKDNPTNAGAYYTLGKLYLVQQRYEEAYQHLLEAERLDPERFAFNESE</sequence>
<dbReference type="PROSITE" id="PS50005">
    <property type="entry name" value="TPR"/>
    <property type="match status" value="3"/>
</dbReference>
<dbReference type="SUPFAM" id="SSF48452">
    <property type="entry name" value="TPR-like"/>
    <property type="match status" value="2"/>
</dbReference>
<reference evidence="5" key="1">
    <citation type="submission" date="2017-08" db="EMBL/GenBank/DDBJ databases">
        <authorList>
            <person name="Grouzdev D.S."/>
            <person name="Gaisin V.A."/>
            <person name="Rysina M.S."/>
            <person name="Gorlenko V.M."/>
        </authorList>
    </citation>
    <scope>NUCLEOTIDE SEQUENCE [LARGE SCALE GENOMIC DNA]</scope>
    <source>
        <strain evidence="5">Kir15-3F</strain>
    </source>
</reference>
<dbReference type="InterPro" id="IPR019734">
    <property type="entry name" value="TPR_rpt"/>
</dbReference>
<evidence type="ECO:0000256" key="3">
    <source>
        <dbReference type="PROSITE-ProRule" id="PRU00339"/>
    </source>
</evidence>
<dbReference type="AlphaFoldDB" id="A0A2A6RKG6"/>
<dbReference type="PANTHER" id="PTHR44943:SF8">
    <property type="entry name" value="TPR REPEAT-CONTAINING PROTEIN MJ0263"/>
    <property type="match status" value="1"/>
</dbReference>
<dbReference type="RefSeq" id="WP_097643566.1">
    <property type="nucleotide sequence ID" value="NZ_NQWI01000026.1"/>
</dbReference>
<accession>A0A2A6RKG6</accession>
<evidence type="ECO:0000313" key="5">
    <source>
        <dbReference type="Proteomes" id="UP000220527"/>
    </source>
</evidence>
<dbReference type="Pfam" id="PF12895">
    <property type="entry name" value="ANAPC3"/>
    <property type="match status" value="1"/>
</dbReference>
<comment type="caution">
    <text evidence="4">The sequence shown here is derived from an EMBL/GenBank/DDBJ whole genome shotgun (WGS) entry which is preliminary data.</text>
</comment>
<dbReference type="EMBL" id="NQWI01000026">
    <property type="protein sequence ID" value="PDW03604.1"/>
    <property type="molecule type" value="Genomic_DNA"/>
</dbReference>
<dbReference type="SMART" id="SM00028">
    <property type="entry name" value="TPR"/>
    <property type="match status" value="6"/>
</dbReference>
<dbReference type="Proteomes" id="UP000220527">
    <property type="component" value="Unassembled WGS sequence"/>
</dbReference>
<dbReference type="InterPro" id="IPR051685">
    <property type="entry name" value="Ycf3/AcsC/BcsC/TPR_MFPF"/>
</dbReference>
<dbReference type="Pfam" id="PF13432">
    <property type="entry name" value="TPR_16"/>
    <property type="match status" value="1"/>
</dbReference>
<gene>
    <name evidence="4" type="ORF">CJ255_08010</name>
</gene>
<evidence type="ECO:0008006" key="6">
    <source>
        <dbReference type="Google" id="ProtNLM"/>
    </source>
</evidence>
<dbReference type="Gene3D" id="1.25.40.10">
    <property type="entry name" value="Tetratricopeptide repeat domain"/>
    <property type="match status" value="1"/>
</dbReference>
<dbReference type="InterPro" id="IPR011990">
    <property type="entry name" value="TPR-like_helical_dom_sf"/>
</dbReference>
<keyword evidence="2 3" id="KW-0802">TPR repeat</keyword>
<feature type="repeat" description="TPR" evidence="3">
    <location>
        <begin position="224"/>
        <end position="257"/>
    </location>
</feature>
<keyword evidence="5" id="KW-1185">Reference proteome</keyword>
<dbReference type="PANTHER" id="PTHR44943">
    <property type="entry name" value="CELLULOSE SYNTHASE OPERON PROTEIN C"/>
    <property type="match status" value="1"/>
</dbReference>
<organism evidence="4 5">
    <name type="scientific">Candidatus Viridilinea mediisalina</name>
    <dbReference type="NCBI Taxonomy" id="2024553"/>
    <lineage>
        <taxon>Bacteria</taxon>
        <taxon>Bacillati</taxon>
        <taxon>Chloroflexota</taxon>
        <taxon>Chloroflexia</taxon>
        <taxon>Chloroflexales</taxon>
        <taxon>Chloroflexineae</taxon>
        <taxon>Oscillochloridaceae</taxon>
        <taxon>Candidatus Viridilinea</taxon>
    </lineage>
</organism>